<dbReference type="KEGG" id="psil:PMA3_04730"/>
<sequence>MSKTDNIYVHGEVYLKADQIFANTALKVVLVNINSKEVVEKQRISLVRTGNDQAVTFKMHFDPLQIDQNEEYGIYAEINSLSAVTHTARQYYPVDLSNTTPSASVFMDYNPRELV</sequence>
<organism evidence="1 2">
    <name type="scientific">Pseudomonas silesiensis</name>
    <dbReference type="NCBI Taxonomy" id="1853130"/>
    <lineage>
        <taxon>Bacteria</taxon>
        <taxon>Pseudomonadati</taxon>
        <taxon>Pseudomonadota</taxon>
        <taxon>Gammaproteobacteria</taxon>
        <taxon>Pseudomonadales</taxon>
        <taxon>Pseudomonadaceae</taxon>
        <taxon>Pseudomonas</taxon>
    </lineage>
</organism>
<reference evidence="1 2" key="1">
    <citation type="journal article" date="2018" name="Syst. Appl. Microbiol.">
        <title>Pseudomonas silesiensis sp. nov. strain A3T isolated from a biological pesticide sewage treatment plant and analysis of the complete genome sequence.</title>
        <authorList>
            <person name="Kaminski M.A."/>
            <person name="Furmanczyk E.M."/>
            <person name="Sobczak A."/>
            <person name="Dziembowski A."/>
            <person name="Lipinski L."/>
        </authorList>
    </citation>
    <scope>NUCLEOTIDE SEQUENCE [LARGE SCALE GENOMIC DNA]</scope>
    <source>
        <strain evidence="1 2">A3</strain>
    </source>
</reference>
<proteinExistence type="predicted"/>
<evidence type="ECO:0000313" key="2">
    <source>
        <dbReference type="Proteomes" id="UP000078354"/>
    </source>
</evidence>
<dbReference type="Proteomes" id="UP000078354">
    <property type="component" value="Chromosome"/>
</dbReference>
<dbReference type="STRING" id="1853130.PMA3_04730"/>
<dbReference type="AlphaFoldDB" id="A0A191YP11"/>
<dbReference type="EMBL" id="CP014870">
    <property type="protein sequence ID" value="ANJ54504.1"/>
    <property type="molecule type" value="Genomic_DNA"/>
</dbReference>
<accession>A0A191YP11</accession>
<protein>
    <submittedName>
        <fullName evidence="1">Uncharacterized protein</fullName>
    </submittedName>
</protein>
<keyword evidence="2" id="KW-1185">Reference proteome</keyword>
<dbReference type="RefSeq" id="WP_064676085.1">
    <property type="nucleotide sequence ID" value="NZ_CP014870.1"/>
</dbReference>
<name>A0A191YP11_9PSED</name>
<dbReference type="InterPro" id="IPR039366">
    <property type="entry name" value="Pilotin"/>
</dbReference>
<dbReference type="Pfam" id="PF09619">
    <property type="entry name" value="YscW"/>
    <property type="match status" value="1"/>
</dbReference>
<gene>
    <name evidence="1" type="ORF">PMA3_04730</name>
</gene>
<evidence type="ECO:0000313" key="1">
    <source>
        <dbReference type="EMBL" id="ANJ54504.1"/>
    </source>
</evidence>